<keyword evidence="2" id="KW-1185">Reference proteome</keyword>
<name>A0ABS1B664_9MICO</name>
<organism evidence="1 2">
    <name type="scientific">Brachybacterium halotolerans</name>
    <dbReference type="NCBI Taxonomy" id="2795215"/>
    <lineage>
        <taxon>Bacteria</taxon>
        <taxon>Bacillati</taxon>
        <taxon>Actinomycetota</taxon>
        <taxon>Actinomycetes</taxon>
        <taxon>Micrococcales</taxon>
        <taxon>Dermabacteraceae</taxon>
        <taxon>Brachybacterium</taxon>
    </lineage>
</organism>
<dbReference type="RefSeq" id="WP_200500777.1">
    <property type="nucleotide sequence ID" value="NZ_JAEDAJ010000001.1"/>
</dbReference>
<reference evidence="1 2" key="1">
    <citation type="submission" date="2020-12" db="EMBL/GenBank/DDBJ databases">
        <title>Brachybacterium sp. MASK1Z-5, whole genome shotgun sequence.</title>
        <authorList>
            <person name="Tuo L."/>
        </authorList>
    </citation>
    <scope>NUCLEOTIDE SEQUENCE [LARGE SCALE GENOMIC DNA]</scope>
    <source>
        <strain evidence="1 2">MASK1Z-5</strain>
    </source>
</reference>
<dbReference type="EMBL" id="JAEDAJ010000001">
    <property type="protein sequence ID" value="MBK0330123.1"/>
    <property type="molecule type" value="Genomic_DNA"/>
</dbReference>
<gene>
    <name evidence="1" type="ORF">I8D64_01730</name>
</gene>
<proteinExistence type="predicted"/>
<comment type="caution">
    <text evidence="1">The sequence shown here is derived from an EMBL/GenBank/DDBJ whole genome shotgun (WGS) entry which is preliminary data.</text>
</comment>
<sequence>MSTTTTASPLAAIVSFDEDTLTGDQRADVLTLAEQILRGADGDVDLFPFDPTGHVSPVHLLRRRLVASKVNIAHDPVDALPGLGEYVLILEAVCYRDPAKHERLEPIAPLARDILRLGETIPASESHYAPEDGTLRFGSVDLSVGDVSITGATLGAGAGFADLPSGLKAEKIRYRLRFDITANGRR</sequence>
<evidence type="ECO:0000313" key="2">
    <source>
        <dbReference type="Proteomes" id="UP000612352"/>
    </source>
</evidence>
<evidence type="ECO:0000313" key="1">
    <source>
        <dbReference type="EMBL" id="MBK0330123.1"/>
    </source>
</evidence>
<dbReference type="Proteomes" id="UP000612352">
    <property type="component" value="Unassembled WGS sequence"/>
</dbReference>
<protein>
    <submittedName>
        <fullName evidence="1">Uncharacterized protein</fullName>
    </submittedName>
</protein>
<accession>A0ABS1B664</accession>